<dbReference type="InterPro" id="IPR022691">
    <property type="entry name" value="Tscrpt_elong_fac_GreA/B_N"/>
</dbReference>
<evidence type="ECO:0000256" key="6">
    <source>
        <dbReference type="ARBA" id="ARBA00024916"/>
    </source>
</evidence>
<evidence type="ECO:0000256" key="7">
    <source>
        <dbReference type="ARBA" id="ARBA00030776"/>
    </source>
</evidence>
<proteinExistence type="inferred from homology"/>
<dbReference type="GO" id="GO:0070063">
    <property type="term" value="F:RNA polymerase binding"/>
    <property type="evidence" value="ECO:0007669"/>
    <property type="project" value="InterPro"/>
</dbReference>
<dbReference type="FunFam" id="1.10.287.180:FF:000001">
    <property type="entry name" value="Transcription elongation factor GreA"/>
    <property type="match status" value="1"/>
</dbReference>
<dbReference type="Gene3D" id="3.10.50.30">
    <property type="entry name" value="Transcription elongation factor, GreA/GreB, C-terminal domain"/>
    <property type="match status" value="1"/>
</dbReference>
<evidence type="ECO:0000256" key="2">
    <source>
        <dbReference type="ARBA" id="ARBA00013729"/>
    </source>
</evidence>
<comment type="similarity">
    <text evidence="1 8 9">Belongs to the GreA/GreB family.</text>
</comment>
<evidence type="ECO:0000259" key="11">
    <source>
        <dbReference type="Pfam" id="PF03449"/>
    </source>
</evidence>
<keyword evidence="12" id="KW-0251">Elongation factor</keyword>
<dbReference type="InterPro" id="IPR001437">
    <property type="entry name" value="Tscrpt_elong_fac_GreA/B_C"/>
</dbReference>
<dbReference type="GO" id="GO:0003746">
    <property type="term" value="F:translation elongation factor activity"/>
    <property type="evidence" value="ECO:0007669"/>
    <property type="project" value="UniProtKB-KW"/>
</dbReference>
<dbReference type="EMBL" id="LCOK01000037">
    <property type="protein sequence ID" value="KKU75987.1"/>
    <property type="molecule type" value="Genomic_DNA"/>
</dbReference>
<dbReference type="AlphaFoldDB" id="A0A0G1T2L7"/>
<dbReference type="Proteomes" id="UP000034682">
    <property type="component" value="Unassembled WGS sequence"/>
</dbReference>
<evidence type="ECO:0000259" key="10">
    <source>
        <dbReference type="Pfam" id="PF01272"/>
    </source>
</evidence>
<dbReference type="SUPFAM" id="SSF46557">
    <property type="entry name" value="GreA transcript cleavage protein, N-terminal domain"/>
    <property type="match status" value="1"/>
</dbReference>
<evidence type="ECO:0000313" key="12">
    <source>
        <dbReference type="EMBL" id="KKU75987.1"/>
    </source>
</evidence>
<comment type="function">
    <text evidence="6 8 9">Necessary for efficient RNA polymerase transcription elongation past template-encoded arresting sites. The arresting sites in DNA have the property of trapping a certain fraction of elongating RNA polymerases that pass through, resulting in locked ternary complexes. Cleavage of the nascent transcript by cleavage factors such as GreA or GreB allows the resumption of elongation from the new 3'terminus. GreA releases sequences of 2 to 3 nucleotides.</text>
</comment>
<evidence type="ECO:0000313" key="13">
    <source>
        <dbReference type="Proteomes" id="UP000034682"/>
    </source>
</evidence>
<dbReference type="Pfam" id="PF01272">
    <property type="entry name" value="GreA_GreB"/>
    <property type="match status" value="1"/>
</dbReference>
<dbReference type="GO" id="GO:0003677">
    <property type="term" value="F:DNA binding"/>
    <property type="evidence" value="ECO:0007669"/>
    <property type="project" value="UniProtKB-UniRule"/>
</dbReference>
<organism evidence="12 13">
    <name type="scientific">Candidatus Giovannonibacteria bacterium GW2011_GWB1_47_6b</name>
    <dbReference type="NCBI Taxonomy" id="1618655"/>
    <lineage>
        <taxon>Bacteria</taxon>
        <taxon>Candidatus Giovannoniibacteriota</taxon>
    </lineage>
</organism>
<evidence type="ECO:0000256" key="4">
    <source>
        <dbReference type="ARBA" id="ARBA00023125"/>
    </source>
</evidence>
<dbReference type="InterPro" id="IPR018151">
    <property type="entry name" value="TF_GreA/GreB_CS"/>
</dbReference>
<dbReference type="InterPro" id="IPR036953">
    <property type="entry name" value="GreA/GreB_C_sf"/>
</dbReference>
<sequence>MSYSSDDQEYLSPEGYRKLQEKLSELKTQRRVEIAKHLEYAKELGDLSENAEYAEAKEEQMVNETEIAKLESILSRAKVVVHEISETIRVGSVIVCKRSGISEEQFTIVGREEADPLKGNISHESPLGKAFLGHRKSEKILVLTPRGEIEYHIIDII</sequence>
<dbReference type="Pfam" id="PF03449">
    <property type="entry name" value="GreA_GreB_N"/>
    <property type="match status" value="1"/>
</dbReference>
<keyword evidence="4 8" id="KW-0238">DNA-binding</keyword>
<protein>
    <recommendedName>
        <fullName evidence="2 8">Transcription elongation factor GreA</fullName>
    </recommendedName>
    <alternativeName>
        <fullName evidence="7 8">Transcript cleavage factor GreA</fullName>
    </alternativeName>
</protein>
<dbReference type="InterPro" id="IPR006359">
    <property type="entry name" value="Tscrpt_elong_fac_GreA"/>
</dbReference>
<dbReference type="NCBIfam" id="NF001263">
    <property type="entry name" value="PRK00226.1-4"/>
    <property type="match status" value="1"/>
</dbReference>
<evidence type="ECO:0000256" key="1">
    <source>
        <dbReference type="ARBA" id="ARBA00008213"/>
    </source>
</evidence>
<comment type="caution">
    <text evidence="12">The sequence shown here is derived from an EMBL/GenBank/DDBJ whole genome shotgun (WGS) entry which is preliminary data.</text>
</comment>
<dbReference type="NCBIfam" id="TIGR01462">
    <property type="entry name" value="greA"/>
    <property type="match status" value="1"/>
</dbReference>
<dbReference type="GO" id="GO:0032784">
    <property type="term" value="P:regulation of DNA-templated transcription elongation"/>
    <property type="evidence" value="ECO:0007669"/>
    <property type="project" value="UniProtKB-UniRule"/>
</dbReference>
<dbReference type="InterPro" id="IPR028624">
    <property type="entry name" value="Tscrpt_elong_fac_GreA/B"/>
</dbReference>
<evidence type="ECO:0000256" key="8">
    <source>
        <dbReference type="HAMAP-Rule" id="MF_00105"/>
    </source>
</evidence>
<dbReference type="PROSITE" id="PS00829">
    <property type="entry name" value="GREAB_1"/>
    <property type="match status" value="1"/>
</dbReference>
<reference evidence="12 13" key="1">
    <citation type="journal article" date="2015" name="Nature">
        <title>rRNA introns, odd ribosomes, and small enigmatic genomes across a large radiation of phyla.</title>
        <authorList>
            <person name="Brown C.T."/>
            <person name="Hug L.A."/>
            <person name="Thomas B.C."/>
            <person name="Sharon I."/>
            <person name="Castelle C.J."/>
            <person name="Singh A."/>
            <person name="Wilkins M.J."/>
            <person name="Williams K.H."/>
            <person name="Banfield J.F."/>
        </authorList>
    </citation>
    <scope>NUCLEOTIDE SEQUENCE [LARGE SCALE GENOMIC DNA]</scope>
</reference>
<keyword evidence="12" id="KW-0648">Protein biosynthesis</keyword>
<feature type="domain" description="Transcription elongation factor GreA/GreB N-terminal" evidence="11">
    <location>
        <begin position="10"/>
        <end position="79"/>
    </location>
</feature>
<dbReference type="PANTHER" id="PTHR30437">
    <property type="entry name" value="TRANSCRIPTION ELONGATION FACTOR GREA"/>
    <property type="match status" value="1"/>
</dbReference>
<evidence type="ECO:0000256" key="5">
    <source>
        <dbReference type="ARBA" id="ARBA00023163"/>
    </source>
</evidence>
<dbReference type="PATRIC" id="fig|1618655.3.peg.631"/>
<keyword evidence="5 8" id="KW-0804">Transcription</keyword>
<dbReference type="InterPro" id="IPR023459">
    <property type="entry name" value="Tscrpt_elong_fac_GreA/B_fam"/>
</dbReference>
<evidence type="ECO:0000256" key="3">
    <source>
        <dbReference type="ARBA" id="ARBA00023015"/>
    </source>
</evidence>
<keyword evidence="3 8" id="KW-0805">Transcription regulation</keyword>
<dbReference type="SUPFAM" id="SSF54534">
    <property type="entry name" value="FKBP-like"/>
    <property type="match status" value="1"/>
</dbReference>
<dbReference type="Gene3D" id="1.10.287.180">
    <property type="entry name" value="Transcription elongation factor, GreA/GreB, N-terminal domain"/>
    <property type="match status" value="1"/>
</dbReference>
<evidence type="ECO:0000256" key="9">
    <source>
        <dbReference type="RuleBase" id="RU000556"/>
    </source>
</evidence>
<dbReference type="PANTHER" id="PTHR30437:SF4">
    <property type="entry name" value="TRANSCRIPTION ELONGATION FACTOR GREA"/>
    <property type="match status" value="1"/>
</dbReference>
<dbReference type="HAMAP" id="MF_00105">
    <property type="entry name" value="GreA_GreB"/>
    <property type="match status" value="1"/>
</dbReference>
<dbReference type="GO" id="GO:0006354">
    <property type="term" value="P:DNA-templated transcription elongation"/>
    <property type="evidence" value="ECO:0007669"/>
    <property type="project" value="TreeGrafter"/>
</dbReference>
<name>A0A0G1T2L7_9BACT</name>
<accession>A0A0G1T2L7</accession>
<dbReference type="PIRSF" id="PIRSF006092">
    <property type="entry name" value="GreA_GreB"/>
    <property type="match status" value="1"/>
</dbReference>
<gene>
    <name evidence="8" type="primary">greA</name>
    <name evidence="12" type="ORF">UY02_C0037G0006</name>
</gene>
<dbReference type="InterPro" id="IPR036805">
    <property type="entry name" value="Tscrpt_elong_fac_GreA/B_N_sf"/>
</dbReference>
<feature type="domain" description="Transcription elongation factor GreA/GreB C-terminal" evidence="10">
    <location>
        <begin position="86"/>
        <end position="156"/>
    </location>
</feature>